<sequence length="354" mass="36824">MKRSTLVGAVVAAVAVIGIGAAVITNNQASKKGAYSVALVTSTGGVDDKSFNQSAWAGIKKYGEQNGLKQGVNGYSYFVSNDSSEIKSNLQQAVKANYKLVVGISFMGGPAMKQVAKANPKTQFAMVEAEVPYKNAVSIMFKSEQSSYLAGVAAATASKTGKIGFVGGVKGEVLNHFEAGFKAGVLATNPKATFVSQYANTFTDAAKGKTIAAAMYASGVDVIFQAAGATGNGVFAEAKAENQATTADKKVWVVGVDMDQKADGNYTTKDGQKSNFTLASAIKRVDNAVVLVANQGKKGNFPGGKTVTYGLKEKGVDIARDSMPDNAWQAAQKAKQQILAGKISVPTDPTKVKQ</sequence>
<comment type="similarity">
    <text evidence="2">Belongs to the BMP lipoprotein family.</text>
</comment>
<evidence type="ECO:0000313" key="7">
    <source>
        <dbReference type="EMBL" id="ORI97139.1"/>
    </source>
</evidence>
<evidence type="ECO:0000313" key="8">
    <source>
        <dbReference type="Proteomes" id="UP000192288"/>
    </source>
</evidence>
<dbReference type="Proteomes" id="UP000192288">
    <property type="component" value="Unassembled WGS sequence"/>
</dbReference>
<evidence type="ECO:0000256" key="5">
    <source>
        <dbReference type="ARBA" id="ARBA00023136"/>
    </source>
</evidence>
<dbReference type="STRING" id="33968.BMS77_09405"/>
<dbReference type="PANTHER" id="PTHR34296">
    <property type="entry name" value="TRANSCRIPTIONAL ACTIVATOR PROTEIN MED"/>
    <property type="match status" value="1"/>
</dbReference>
<evidence type="ECO:0000256" key="4">
    <source>
        <dbReference type="ARBA" id="ARBA00022729"/>
    </source>
</evidence>
<dbReference type="EMBL" id="MPLS01000042">
    <property type="protein sequence ID" value="ORI97139.1"/>
    <property type="molecule type" value="Genomic_DNA"/>
</dbReference>
<keyword evidence="5" id="KW-0472">Membrane</keyword>
<dbReference type="Gene3D" id="3.40.50.2300">
    <property type="match status" value="2"/>
</dbReference>
<keyword evidence="6" id="KW-0449">Lipoprotein</keyword>
<name>A0A1X0VC04_LEUPS</name>
<comment type="caution">
    <text evidence="7">The sequence shown here is derived from an EMBL/GenBank/DDBJ whole genome shotgun (WGS) entry which is preliminary data.</text>
</comment>
<dbReference type="eggNOG" id="COG1744">
    <property type="taxonomic scope" value="Bacteria"/>
</dbReference>
<dbReference type="RefSeq" id="WP_004913479.1">
    <property type="nucleotide sequence ID" value="NZ_MPLS01000042.1"/>
</dbReference>
<dbReference type="InterPro" id="IPR003760">
    <property type="entry name" value="PnrA-like"/>
</dbReference>
<evidence type="ECO:0000256" key="6">
    <source>
        <dbReference type="ARBA" id="ARBA00023288"/>
    </source>
</evidence>
<dbReference type="Pfam" id="PF02608">
    <property type="entry name" value="Bmp"/>
    <property type="match status" value="1"/>
</dbReference>
<dbReference type="PANTHER" id="PTHR34296:SF2">
    <property type="entry name" value="ABC TRANSPORTER GUANOSINE-BINDING PROTEIN NUPN"/>
    <property type="match status" value="1"/>
</dbReference>
<dbReference type="GeneID" id="97231580"/>
<gene>
    <name evidence="7" type="ORF">BMR96_08760</name>
</gene>
<dbReference type="GO" id="GO:0005886">
    <property type="term" value="C:plasma membrane"/>
    <property type="evidence" value="ECO:0007669"/>
    <property type="project" value="UniProtKB-SubCell"/>
</dbReference>
<keyword evidence="4" id="KW-0732">Signal</keyword>
<keyword evidence="3" id="KW-1003">Cell membrane</keyword>
<organism evidence="7 8">
    <name type="scientific">Leuconostoc pseudomesenteroides</name>
    <dbReference type="NCBI Taxonomy" id="33968"/>
    <lineage>
        <taxon>Bacteria</taxon>
        <taxon>Bacillati</taxon>
        <taxon>Bacillota</taxon>
        <taxon>Bacilli</taxon>
        <taxon>Lactobacillales</taxon>
        <taxon>Lactobacillaceae</taxon>
        <taxon>Leuconostoc</taxon>
    </lineage>
</organism>
<comment type="subcellular location">
    <subcellularLocation>
        <location evidence="1">Cell membrane</location>
        <topology evidence="1">Lipid-anchor</topology>
    </subcellularLocation>
</comment>
<evidence type="ECO:0000256" key="3">
    <source>
        <dbReference type="ARBA" id="ARBA00022475"/>
    </source>
</evidence>
<reference evidence="7 8" key="1">
    <citation type="journal article" date="2017" name="Front. Microbiol.">
        <title>Genomic Characterization of Dairy Associated Leuconostoc Species and Diversity of Leuconostocs in Undefined Mixed Mesophilic Starter Cultures.</title>
        <authorList>
            <person name="Frantzen C.A."/>
            <person name="Kot W."/>
            <person name="Pedersen T.B."/>
            <person name="Ardo Y.M."/>
            <person name="Broadbent J.R."/>
            <person name="Neve H."/>
            <person name="Hansen L.H."/>
            <person name="Dal Bello F."/>
            <person name="Ostlie H.M."/>
            <person name="Kleppen H.P."/>
            <person name="Vogensen F.K."/>
            <person name="Holo H."/>
        </authorList>
    </citation>
    <scope>NUCLEOTIDE SEQUENCE [LARGE SCALE GENOMIC DNA]</scope>
    <source>
        <strain evidence="7 8">LMGCF08</strain>
    </source>
</reference>
<dbReference type="AlphaFoldDB" id="A0A1X0VC04"/>
<dbReference type="CDD" id="cd06354">
    <property type="entry name" value="PBP1_PrnA-like"/>
    <property type="match status" value="1"/>
</dbReference>
<accession>A0A1X0VC04</accession>
<evidence type="ECO:0000256" key="2">
    <source>
        <dbReference type="ARBA" id="ARBA00008610"/>
    </source>
</evidence>
<protein>
    <submittedName>
        <fullName evidence="7">BMP family ABC transporter substrate-binding protein</fullName>
    </submittedName>
</protein>
<evidence type="ECO:0000256" key="1">
    <source>
        <dbReference type="ARBA" id="ARBA00004193"/>
    </source>
</evidence>
<dbReference type="InterPro" id="IPR028082">
    <property type="entry name" value="Peripla_BP_I"/>
</dbReference>
<proteinExistence type="inferred from homology"/>
<dbReference type="SUPFAM" id="SSF53822">
    <property type="entry name" value="Periplasmic binding protein-like I"/>
    <property type="match status" value="1"/>
</dbReference>
<dbReference type="InterPro" id="IPR050957">
    <property type="entry name" value="BMP_lipoprotein"/>
</dbReference>